<name>A0A2S7SVG9_9BACT</name>
<dbReference type="EMBL" id="PPSL01000003">
    <property type="protein sequence ID" value="PQJ10724.1"/>
    <property type="molecule type" value="Genomic_DNA"/>
</dbReference>
<reference evidence="1 2" key="1">
    <citation type="submission" date="2018-01" db="EMBL/GenBank/DDBJ databases">
        <title>A novel member of the phylum Bacteroidetes isolated from glacier ice.</title>
        <authorList>
            <person name="Liu Q."/>
            <person name="Xin Y.-H."/>
        </authorList>
    </citation>
    <scope>NUCLEOTIDE SEQUENCE [LARGE SCALE GENOMIC DNA]</scope>
    <source>
        <strain evidence="1 2">RB1R16</strain>
    </source>
</reference>
<protein>
    <submittedName>
        <fullName evidence="1">Uncharacterized protein</fullName>
    </submittedName>
</protein>
<dbReference type="Proteomes" id="UP000239872">
    <property type="component" value="Unassembled WGS sequence"/>
</dbReference>
<evidence type="ECO:0000313" key="2">
    <source>
        <dbReference type="Proteomes" id="UP000239872"/>
    </source>
</evidence>
<evidence type="ECO:0000313" key="1">
    <source>
        <dbReference type="EMBL" id="PQJ10724.1"/>
    </source>
</evidence>
<comment type="caution">
    <text evidence="1">The sequence shown here is derived from an EMBL/GenBank/DDBJ whole genome shotgun (WGS) entry which is preliminary data.</text>
</comment>
<gene>
    <name evidence="1" type="ORF">CJD36_012185</name>
</gene>
<proteinExistence type="predicted"/>
<organism evidence="1 2">
    <name type="scientific">Flavipsychrobacter stenotrophus</name>
    <dbReference type="NCBI Taxonomy" id="2077091"/>
    <lineage>
        <taxon>Bacteria</taxon>
        <taxon>Pseudomonadati</taxon>
        <taxon>Bacteroidota</taxon>
        <taxon>Chitinophagia</taxon>
        <taxon>Chitinophagales</taxon>
        <taxon>Chitinophagaceae</taxon>
        <taxon>Flavipsychrobacter</taxon>
    </lineage>
</organism>
<dbReference type="RefSeq" id="WP_105039451.1">
    <property type="nucleotide sequence ID" value="NZ_PPSL01000003.1"/>
</dbReference>
<accession>A0A2S7SVG9</accession>
<sequence length="81" mass="9661">MTLEELKMRIKELGLPDNWLSVNGPDGHGANVVYYDYNRKWRVYHIVDHGTLVYDETFIKVEDAFDYAFTKAEWDAKYNKR</sequence>
<dbReference type="AlphaFoldDB" id="A0A2S7SVG9"/>
<keyword evidence="2" id="KW-1185">Reference proteome</keyword>